<feature type="transmembrane region" description="Helical" evidence="6">
    <location>
        <begin position="81"/>
        <end position="104"/>
    </location>
</feature>
<gene>
    <name evidence="8" type="ordered locus">Acid_3800</name>
</gene>
<feature type="transmembrane region" description="Helical" evidence="6">
    <location>
        <begin position="232"/>
        <end position="250"/>
    </location>
</feature>
<dbReference type="EMBL" id="CP000473">
    <property type="protein sequence ID" value="ABJ84770.1"/>
    <property type="molecule type" value="Genomic_DNA"/>
</dbReference>
<evidence type="ECO:0000256" key="6">
    <source>
        <dbReference type="SAM" id="Phobius"/>
    </source>
</evidence>
<evidence type="ECO:0000256" key="4">
    <source>
        <dbReference type="ARBA" id="ARBA00023136"/>
    </source>
</evidence>
<feature type="domain" description="Ferric oxidoreductase" evidence="7">
    <location>
        <begin position="83"/>
        <end position="208"/>
    </location>
</feature>
<sequence length="257" mass="29387">MLRIQRHRPQPRPQDRHRCGQHYRDRHPEPDRKPPRGGLIHCSILSRTPPSMDKLDFQVTPKAGNRLYKYCPMTVLDLSNFAGLCAIVLLTLNIVLGVLVSRNYNPARRWPHRKLPASLFRIHNWTAYVVLVLILVHPTLLLFNATPKFAVADLLFPVSSPGQTFYNNLGALAFYAFLVVVITSYLRPQIGSRTWKKIHFTAYFGGLIMFIHGTLIDPNLKGQPPDFFDGEKVLVEGCFLIVVAASVWRLRQKKKLI</sequence>
<accession>Q01ZZ5</accession>
<dbReference type="GO" id="GO:0016020">
    <property type="term" value="C:membrane"/>
    <property type="evidence" value="ECO:0007669"/>
    <property type="project" value="UniProtKB-SubCell"/>
</dbReference>
<evidence type="ECO:0000256" key="1">
    <source>
        <dbReference type="ARBA" id="ARBA00004141"/>
    </source>
</evidence>
<keyword evidence="4 6" id="KW-0472">Membrane</keyword>
<dbReference type="InterPro" id="IPR013130">
    <property type="entry name" value="Fe3_Rdtase_TM_dom"/>
</dbReference>
<evidence type="ECO:0000256" key="3">
    <source>
        <dbReference type="ARBA" id="ARBA00022989"/>
    </source>
</evidence>
<evidence type="ECO:0000259" key="7">
    <source>
        <dbReference type="Pfam" id="PF01794"/>
    </source>
</evidence>
<evidence type="ECO:0000313" key="8">
    <source>
        <dbReference type="EMBL" id="ABJ84770.1"/>
    </source>
</evidence>
<feature type="transmembrane region" description="Helical" evidence="6">
    <location>
        <begin position="165"/>
        <end position="186"/>
    </location>
</feature>
<dbReference type="eggNOG" id="COG4097">
    <property type="taxonomic scope" value="Bacteria"/>
</dbReference>
<feature type="transmembrane region" description="Helical" evidence="6">
    <location>
        <begin position="125"/>
        <end position="145"/>
    </location>
</feature>
<feature type="region of interest" description="Disordered" evidence="5">
    <location>
        <begin position="1"/>
        <end position="38"/>
    </location>
</feature>
<reference evidence="8" key="1">
    <citation type="submission" date="2006-10" db="EMBL/GenBank/DDBJ databases">
        <title>Complete sequence of Solibacter usitatus Ellin6076.</title>
        <authorList>
            <consortium name="US DOE Joint Genome Institute"/>
            <person name="Copeland A."/>
            <person name="Lucas S."/>
            <person name="Lapidus A."/>
            <person name="Barry K."/>
            <person name="Detter J.C."/>
            <person name="Glavina del Rio T."/>
            <person name="Hammon N."/>
            <person name="Israni S."/>
            <person name="Dalin E."/>
            <person name="Tice H."/>
            <person name="Pitluck S."/>
            <person name="Thompson L.S."/>
            <person name="Brettin T."/>
            <person name="Bruce D."/>
            <person name="Han C."/>
            <person name="Tapia R."/>
            <person name="Gilna P."/>
            <person name="Schmutz J."/>
            <person name="Larimer F."/>
            <person name="Land M."/>
            <person name="Hauser L."/>
            <person name="Kyrpides N."/>
            <person name="Mikhailova N."/>
            <person name="Janssen P.H."/>
            <person name="Kuske C.R."/>
            <person name="Richardson P."/>
        </authorList>
    </citation>
    <scope>NUCLEOTIDE SEQUENCE</scope>
    <source>
        <strain evidence="8">Ellin6076</strain>
    </source>
</reference>
<evidence type="ECO:0000256" key="5">
    <source>
        <dbReference type="SAM" id="MobiDB-lite"/>
    </source>
</evidence>
<name>Q01ZZ5_SOLUE</name>
<proteinExistence type="predicted"/>
<dbReference type="STRING" id="234267.Acid_3800"/>
<dbReference type="Pfam" id="PF01794">
    <property type="entry name" value="Ferric_reduct"/>
    <property type="match status" value="1"/>
</dbReference>
<feature type="transmembrane region" description="Helical" evidence="6">
    <location>
        <begin position="198"/>
        <end position="216"/>
    </location>
</feature>
<dbReference type="AlphaFoldDB" id="Q01ZZ5"/>
<dbReference type="HOGENOM" id="CLU_1081417_0_0_0"/>
<organism evidence="8">
    <name type="scientific">Solibacter usitatus (strain Ellin6076)</name>
    <dbReference type="NCBI Taxonomy" id="234267"/>
    <lineage>
        <taxon>Bacteria</taxon>
        <taxon>Pseudomonadati</taxon>
        <taxon>Acidobacteriota</taxon>
        <taxon>Terriglobia</taxon>
        <taxon>Bryobacterales</taxon>
        <taxon>Solibacteraceae</taxon>
        <taxon>Candidatus Solibacter</taxon>
    </lineage>
</organism>
<dbReference type="KEGG" id="sus:Acid_3800"/>
<comment type="subcellular location">
    <subcellularLocation>
        <location evidence="1">Membrane</location>
        <topology evidence="1">Multi-pass membrane protein</topology>
    </subcellularLocation>
</comment>
<feature type="compositionally biased region" description="Basic and acidic residues" evidence="5">
    <location>
        <begin position="13"/>
        <end position="34"/>
    </location>
</feature>
<keyword evidence="3 6" id="KW-1133">Transmembrane helix</keyword>
<dbReference type="InParanoid" id="Q01ZZ5"/>
<keyword evidence="2 6" id="KW-0812">Transmembrane</keyword>
<evidence type="ECO:0000256" key="2">
    <source>
        <dbReference type="ARBA" id="ARBA00022692"/>
    </source>
</evidence>
<protein>
    <submittedName>
        <fullName evidence="8">Ferric reductase domain protein transmembrane component, N-terminal domain</fullName>
    </submittedName>
</protein>
<feature type="compositionally biased region" description="Basic residues" evidence="5">
    <location>
        <begin position="1"/>
        <end position="10"/>
    </location>
</feature>